<keyword evidence="4" id="KW-1185">Reference proteome</keyword>
<dbReference type="OrthoDB" id="1425128at2"/>
<dbReference type="Proteomes" id="UP000184516">
    <property type="component" value="Unassembled WGS sequence"/>
</dbReference>
<dbReference type="EMBL" id="FQWB01000005">
    <property type="protein sequence ID" value="SHG66978.1"/>
    <property type="molecule type" value="Genomic_DNA"/>
</dbReference>
<evidence type="ECO:0000313" key="4">
    <source>
        <dbReference type="Proteomes" id="UP000184516"/>
    </source>
</evidence>
<dbReference type="SUPFAM" id="SSF50960">
    <property type="entry name" value="TolB, C-terminal domain"/>
    <property type="match status" value="1"/>
</dbReference>
<dbReference type="NCBIfam" id="TIGR04183">
    <property type="entry name" value="Por_Secre_tail"/>
    <property type="match status" value="1"/>
</dbReference>
<evidence type="ECO:0000256" key="1">
    <source>
        <dbReference type="ARBA" id="ARBA00022729"/>
    </source>
</evidence>
<evidence type="ECO:0000256" key="2">
    <source>
        <dbReference type="SAM" id="SignalP"/>
    </source>
</evidence>
<dbReference type="AlphaFoldDB" id="A0A1M5LPK0"/>
<sequence length="277" mass="29474">MKKKLLYLTFIVLFSVSAINAQTKYWDFQEIATWPLSAPAPVTTPATPQESNYLTETVVDKLGIFPGASTVKNFGVINLSNGTFTGYTSTTRFQVNGNGGVTAPTYKPTQRYLYFTVDGPCTVKVWFRHASSTAGSADRSVLVTDGNSLVGSAAAPVAGSAIVTANYTTVGGGKLYVYSDNGVNLYKVEVTGANVTTPALGNKNFQKELDVTVFAKDNKIFLSNIKSSTTVEVYNVLGALVKSTQANADTSLDINGGVYIVKAQSAEGEKSVKVIVQ</sequence>
<keyword evidence="1 2" id="KW-0732">Signal</keyword>
<dbReference type="RefSeq" id="WP_073371221.1">
    <property type="nucleotide sequence ID" value="NZ_FQWB01000005.1"/>
</dbReference>
<protein>
    <submittedName>
        <fullName evidence="3">Por secretion system C-terminal sorting domain-containing protein</fullName>
    </submittedName>
</protein>
<feature type="signal peptide" evidence="2">
    <location>
        <begin position="1"/>
        <end position="21"/>
    </location>
</feature>
<organism evidence="3 4">
    <name type="scientific">Flavobacterium fluvii</name>
    <dbReference type="NCBI Taxonomy" id="468056"/>
    <lineage>
        <taxon>Bacteria</taxon>
        <taxon>Pseudomonadati</taxon>
        <taxon>Bacteroidota</taxon>
        <taxon>Flavobacteriia</taxon>
        <taxon>Flavobacteriales</taxon>
        <taxon>Flavobacteriaceae</taxon>
        <taxon>Flavobacterium</taxon>
    </lineage>
</organism>
<dbReference type="InterPro" id="IPR026444">
    <property type="entry name" value="Secre_tail"/>
</dbReference>
<name>A0A1M5LPK0_9FLAO</name>
<dbReference type="STRING" id="468056.SAMN05443549_105289"/>
<reference evidence="4" key="1">
    <citation type="submission" date="2016-11" db="EMBL/GenBank/DDBJ databases">
        <authorList>
            <person name="Varghese N."/>
            <person name="Submissions S."/>
        </authorList>
    </citation>
    <scope>NUCLEOTIDE SEQUENCE [LARGE SCALE GENOMIC DNA]</scope>
    <source>
        <strain evidence="4">DSM 19978</strain>
    </source>
</reference>
<evidence type="ECO:0000313" key="3">
    <source>
        <dbReference type="EMBL" id="SHG66978.1"/>
    </source>
</evidence>
<feature type="chain" id="PRO_5013336546" evidence="2">
    <location>
        <begin position="22"/>
        <end position="277"/>
    </location>
</feature>
<accession>A0A1M5LPK0</accession>
<proteinExistence type="predicted"/>
<gene>
    <name evidence="3" type="ORF">SAMN05443549_105289</name>
</gene>